<organism evidence="2 3">
    <name type="scientific">Streptomyces purpurascens</name>
    <dbReference type="NCBI Taxonomy" id="1924"/>
    <lineage>
        <taxon>Bacteria</taxon>
        <taxon>Bacillati</taxon>
        <taxon>Actinomycetota</taxon>
        <taxon>Actinomycetes</taxon>
        <taxon>Kitasatosporales</taxon>
        <taxon>Streptomycetaceae</taxon>
        <taxon>Streptomyces</taxon>
    </lineage>
</organism>
<evidence type="ECO:0000313" key="3">
    <source>
        <dbReference type="Proteomes" id="UP001621512"/>
    </source>
</evidence>
<name>A0ABZ1MUE2_STREF</name>
<keyword evidence="3" id="KW-1185">Reference proteome</keyword>
<dbReference type="Proteomes" id="UP001621512">
    <property type="component" value="Chromosome"/>
</dbReference>
<accession>A0ABZ1MUE2</accession>
<proteinExistence type="predicted"/>
<protein>
    <submittedName>
        <fullName evidence="2">Uncharacterized protein</fullName>
    </submittedName>
</protein>
<evidence type="ECO:0000256" key="1">
    <source>
        <dbReference type="SAM" id="MobiDB-lite"/>
    </source>
</evidence>
<feature type="region of interest" description="Disordered" evidence="1">
    <location>
        <begin position="137"/>
        <end position="156"/>
    </location>
</feature>
<evidence type="ECO:0000313" key="2">
    <source>
        <dbReference type="EMBL" id="WTW30714.1"/>
    </source>
</evidence>
<gene>
    <name evidence="2" type="ORF">OHU35_33555</name>
</gene>
<reference evidence="2 3" key="1">
    <citation type="submission" date="2022-10" db="EMBL/GenBank/DDBJ databases">
        <title>The complete genomes of actinobacterial strains from the NBC collection.</title>
        <authorList>
            <person name="Joergensen T.S."/>
            <person name="Alvarez Arevalo M."/>
            <person name="Sterndorff E.B."/>
            <person name="Faurdal D."/>
            <person name="Vuksanovic O."/>
            <person name="Mourched A.-S."/>
            <person name="Charusanti P."/>
            <person name="Shaw S."/>
            <person name="Blin K."/>
            <person name="Weber T."/>
        </authorList>
    </citation>
    <scope>NUCLEOTIDE SEQUENCE [LARGE SCALE GENOMIC DNA]</scope>
    <source>
        <strain evidence="2 3">NBC_00017</strain>
    </source>
</reference>
<sequence length="309" mass="34398">MLRVTVQIFSGRPNPTWVVTDEDAAGTLLETVARAAGDTIGLPGAGYDGLGYREVVVSSASDDMAAWPERLPQTFALGTIAAADPSSSAELARRLIADMPQYGDVTLVEHAQTPVDTQTRDFVLEQLDTFFENPPAWNRVMQAPPQPPERSSTQERDAAETCWYEVSQFNPDFWNRPEVQPRNNCYNYARNHRTDTFAQPGRAHGAQTSNMACASVTKAALADGLVHRYHCLPDSEKPRRLMALAVWPGWDYHWYREQKGDFWGHKPGGTAARNYDNRGALITNPETCDRGGYTDFCGYFYAGRSVVIN</sequence>
<dbReference type="EMBL" id="CP108341">
    <property type="protein sequence ID" value="WTW30714.1"/>
    <property type="molecule type" value="Genomic_DNA"/>
</dbReference>
<dbReference type="RefSeq" id="WP_189721463.1">
    <property type="nucleotide sequence ID" value="NZ_BMUK01000001.1"/>
</dbReference>